<reference evidence="5 6" key="1">
    <citation type="journal article" date="2003" name="PLoS Biol.">
        <title>The genome sequence of Caenorhabditis briggsae: a platform for comparative genomics.</title>
        <authorList>
            <person name="Stein L.D."/>
            <person name="Bao Z."/>
            <person name="Blasiar D."/>
            <person name="Blumenthal T."/>
            <person name="Brent M.R."/>
            <person name="Chen N."/>
            <person name="Chinwalla A."/>
            <person name="Clarke L."/>
            <person name="Clee C."/>
            <person name="Coghlan A."/>
            <person name="Coulson A."/>
            <person name="D'Eustachio P."/>
            <person name="Fitch D.H."/>
            <person name="Fulton L.A."/>
            <person name="Fulton R.E."/>
            <person name="Griffiths-Jones S."/>
            <person name="Harris T.W."/>
            <person name="Hillier L.W."/>
            <person name="Kamath R."/>
            <person name="Kuwabara P.E."/>
            <person name="Mardis E.R."/>
            <person name="Marra M.A."/>
            <person name="Miner T.L."/>
            <person name="Minx P."/>
            <person name="Mullikin J.C."/>
            <person name="Plumb R.W."/>
            <person name="Rogers J."/>
            <person name="Schein J.E."/>
            <person name="Sohrmann M."/>
            <person name="Spieth J."/>
            <person name="Stajich J.E."/>
            <person name="Wei C."/>
            <person name="Willey D."/>
            <person name="Wilson R.K."/>
            <person name="Durbin R."/>
            <person name="Waterston R.H."/>
        </authorList>
    </citation>
    <scope>NUCLEOTIDE SEQUENCE [LARGE SCALE GENOMIC DNA]</scope>
    <source>
        <strain evidence="5 6">AF16</strain>
    </source>
</reference>
<evidence type="ECO:0000259" key="3">
    <source>
        <dbReference type="Pfam" id="PF24511"/>
    </source>
</evidence>
<feature type="signal peptide" evidence="1">
    <location>
        <begin position="1"/>
        <end position="20"/>
    </location>
</feature>
<dbReference type="InterPro" id="IPR056014">
    <property type="entry name" value="DUF7592"/>
</dbReference>
<dbReference type="Pfam" id="PF02408">
    <property type="entry name" value="CUB_2"/>
    <property type="match status" value="1"/>
</dbReference>
<dbReference type="GeneID" id="8572980"/>
<gene>
    <name evidence="5 7" type="ORF">CBG13378</name>
    <name evidence="5" type="ORF">CBG_13378</name>
</gene>
<dbReference type="PANTHER" id="PTHR47920:SF1">
    <property type="entry name" value="CUB-LIKE DOMAIN-CONTAINING PROTEIN"/>
    <property type="match status" value="1"/>
</dbReference>
<sequence>MLFRFLNLLIFYSLAAQVVSDDPYNCAGTQTINPPVDTTKSWFYPANWNDTLPTPQFAGNQNCVWTINVPKGWFASWTVTSNTRSSVIKMTDSTGYVTTLTVASEDLYFLMDPSFKVELQASDVGQLGMQVTWTQVNPKLYPSTSKVHQNSLPLSLFGGDFDNSTVITADTQVSLLAFPSNILDFLPYLRVTQVYDGDSINAKHVGNLYQIMDSRTNFVSSGKSLTLFSLFPGLNTHNLVLLQDYSDVKQFKSYQPIYCVLPINCAASLNATQGNAVAIRYWPTFYITRIDMATDNKLSVYNGYLGDAHKLTDYTYELFERCKKSIMNDFRSANSKTDLPQEFNGKFTVFVLDKGTATITFSGNSQSANWTAGFDGRNGFLASANYGLMSNEQSLTDQIFSSSLSDITYSFNSASLLGNATLTVLIKDGQKVSQDNTYTASGAKSGTVTSTGTSLTVMYETSGTVTSGPYVRFTFVKHNSAIGSGILLAVGISLWRMLAI</sequence>
<evidence type="ECO:0000256" key="1">
    <source>
        <dbReference type="SAM" id="SignalP"/>
    </source>
</evidence>
<feature type="chain" id="PRO_5002730621" evidence="1">
    <location>
        <begin position="21"/>
        <end position="500"/>
    </location>
</feature>
<dbReference type="KEGG" id="cbr:CBG_13378"/>
<dbReference type="AlphaFoldDB" id="A8XHW8"/>
<dbReference type="PANTHER" id="PTHR47920">
    <property type="entry name" value="PROTEIN CBG13378-RELATED"/>
    <property type="match status" value="1"/>
</dbReference>
<dbReference type="InterPro" id="IPR003366">
    <property type="entry name" value="CUB-like_dom"/>
</dbReference>
<organism evidence="5 6">
    <name type="scientific">Caenorhabditis briggsae</name>
    <dbReference type="NCBI Taxonomy" id="6238"/>
    <lineage>
        <taxon>Eukaryota</taxon>
        <taxon>Metazoa</taxon>
        <taxon>Ecdysozoa</taxon>
        <taxon>Nematoda</taxon>
        <taxon>Chromadorea</taxon>
        <taxon>Rhabditida</taxon>
        <taxon>Rhabditina</taxon>
        <taxon>Rhabditomorpha</taxon>
        <taxon>Rhabditoidea</taxon>
        <taxon>Rhabditidae</taxon>
        <taxon>Peloderinae</taxon>
        <taxon>Caenorhabditis</taxon>
    </lineage>
</organism>
<dbReference type="EMBL" id="HE600919">
    <property type="protein sequence ID" value="CAP32234.2"/>
    <property type="molecule type" value="Genomic_DNA"/>
</dbReference>
<dbReference type="Pfam" id="PF24512">
    <property type="entry name" value="DUF7592"/>
    <property type="match status" value="1"/>
</dbReference>
<evidence type="ECO:0000313" key="7">
    <source>
        <dbReference type="WormBase" id="CBG13378"/>
    </source>
</evidence>
<proteinExistence type="predicted"/>
<protein>
    <submittedName>
        <fullName evidence="5">Protein CBG13378</fullName>
    </submittedName>
</protein>
<dbReference type="WormBase" id="CBG13378">
    <property type="protein sequence ID" value="CBP22846"/>
    <property type="gene ID" value="WBGene00034154"/>
</dbReference>
<dbReference type="RefSeq" id="XP_045095163.1">
    <property type="nucleotide sequence ID" value="XM_045241861.1"/>
</dbReference>
<feature type="domain" description="DUF7591" evidence="3">
    <location>
        <begin position="247"/>
        <end position="363"/>
    </location>
</feature>
<feature type="domain" description="CUB-like" evidence="2">
    <location>
        <begin position="24"/>
        <end position="136"/>
    </location>
</feature>
<dbReference type="eggNOG" id="ENOG502TGXF">
    <property type="taxonomic scope" value="Eukaryota"/>
</dbReference>
<keyword evidence="1" id="KW-0732">Signal</keyword>
<evidence type="ECO:0000259" key="4">
    <source>
        <dbReference type="Pfam" id="PF24512"/>
    </source>
</evidence>
<accession>A8XHW8</accession>
<evidence type="ECO:0000259" key="2">
    <source>
        <dbReference type="Pfam" id="PF02408"/>
    </source>
</evidence>
<dbReference type="InParanoid" id="A8XHW8"/>
<dbReference type="Pfam" id="PF24511">
    <property type="entry name" value="DUF7591"/>
    <property type="match status" value="1"/>
</dbReference>
<reference evidence="5 6" key="2">
    <citation type="journal article" date="2011" name="PLoS Genet.">
        <title>Caenorhabditis briggsae recombinant inbred line genotypes reveal inter-strain incompatibility and the evolution of recombination.</title>
        <authorList>
            <person name="Ross J.A."/>
            <person name="Koboldt D.C."/>
            <person name="Staisch J.E."/>
            <person name="Chamberlin H.M."/>
            <person name="Gupta B.P."/>
            <person name="Miller R.D."/>
            <person name="Baird S.E."/>
            <person name="Haag E.S."/>
        </authorList>
    </citation>
    <scope>NUCLEOTIDE SEQUENCE [LARGE SCALE GENOMIC DNA]</scope>
    <source>
        <strain evidence="5 6">AF16</strain>
    </source>
</reference>
<name>A8XHW8_CAEBR</name>
<evidence type="ECO:0000313" key="6">
    <source>
        <dbReference type="Proteomes" id="UP000008549"/>
    </source>
</evidence>
<feature type="domain" description="DUF7592" evidence="4">
    <location>
        <begin position="153"/>
        <end position="230"/>
    </location>
</feature>
<dbReference type="InterPro" id="IPR056013">
    <property type="entry name" value="DUF7591"/>
</dbReference>
<evidence type="ECO:0000313" key="5">
    <source>
        <dbReference type="EMBL" id="CAP32234.2"/>
    </source>
</evidence>
<keyword evidence="6" id="KW-1185">Reference proteome</keyword>
<dbReference type="HOGENOM" id="CLU_025754_1_0_1"/>
<dbReference type="Proteomes" id="UP000008549">
    <property type="component" value="Unassembled WGS sequence"/>
</dbReference>
<dbReference type="CTD" id="8572980"/>
<dbReference type="STRING" id="6238.A8XHW8"/>
<dbReference type="FunCoup" id="A8XHW8">
    <property type="interactions" value="1428"/>
</dbReference>